<dbReference type="RefSeq" id="WP_183398103.1">
    <property type="nucleotide sequence ID" value="NZ_JACIDS010000002.1"/>
</dbReference>
<evidence type="ECO:0000256" key="9">
    <source>
        <dbReference type="PIRNR" id="PIRNR001332"/>
    </source>
</evidence>
<evidence type="ECO:0000256" key="7">
    <source>
        <dbReference type="ARBA" id="ARBA00023061"/>
    </source>
</evidence>
<dbReference type="AlphaFoldDB" id="A0A840APL5"/>
<sequence>MHHGGYTIPASLRHLIDAERARTGRSAEAIIRDALSQYFETSLHTVFQVSTSGALVAGVSEREVSVGTLLDHGDFGLGTFTGLDGEMILIEGHAYHADVNGDVTRVAPDAGTPFAIVTRFSPEQETTLGPVRSFSELEAACDPLRGSGNIFYALRLDGRFARVKARSIGPQAPGTRLAEAAKSQHEFTFTDVEGTLVGIWSPEFSGPFSVAGYHFHFISADRRHGGHVLDVDAEGLRLQIEPLSNFHLALPETEAYLRATISGNTAAELATAERGR</sequence>
<dbReference type="PANTHER" id="PTHR35524">
    <property type="entry name" value="ALPHA-ACETOLACTATE DECARBOXYLASE"/>
    <property type="match status" value="1"/>
</dbReference>
<dbReference type="Gene3D" id="3.30.1330.80">
    <property type="entry name" value="Hypothetical protein, similar to alpha- acetolactate decarboxylase, domain 2"/>
    <property type="match status" value="2"/>
</dbReference>
<accession>A0A840APL5</accession>
<gene>
    <name evidence="10" type="ORF">GGR25_001484</name>
</gene>
<comment type="pathway">
    <text evidence="2 9">Polyol metabolism; (R,R)-butane-2,3-diol biosynthesis; (R,R)-butane-2,3-diol from pyruvate: step 2/3.</text>
</comment>
<dbReference type="InterPro" id="IPR005128">
    <property type="entry name" value="Acetolactate_a_deCO2ase"/>
</dbReference>
<keyword evidence="7 9" id="KW-0005">Acetoin biosynthesis</keyword>
<comment type="catalytic activity">
    <reaction evidence="1 9">
        <text>(2S)-2-acetolactate + H(+) = (R)-acetoin + CO2</text>
        <dbReference type="Rhea" id="RHEA:21580"/>
        <dbReference type="ChEBI" id="CHEBI:15378"/>
        <dbReference type="ChEBI" id="CHEBI:15686"/>
        <dbReference type="ChEBI" id="CHEBI:16526"/>
        <dbReference type="ChEBI" id="CHEBI:58476"/>
        <dbReference type="EC" id="4.1.1.5"/>
    </reaction>
</comment>
<dbReference type="Proteomes" id="UP000553963">
    <property type="component" value="Unassembled WGS sequence"/>
</dbReference>
<evidence type="ECO:0000256" key="3">
    <source>
        <dbReference type="ARBA" id="ARBA00007106"/>
    </source>
</evidence>
<keyword evidence="6 9" id="KW-0210">Decarboxylase</keyword>
<dbReference type="GO" id="GO:0047605">
    <property type="term" value="F:acetolactate decarboxylase activity"/>
    <property type="evidence" value="ECO:0007669"/>
    <property type="project" value="UniProtKB-UniRule"/>
</dbReference>
<evidence type="ECO:0000256" key="5">
    <source>
        <dbReference type="ARBA" id="ARBA00020164"/>
    </source>
</evidence>
<evidence type="ECO:0000256" key="8">
    <source>
        <dbReference type="ARBA" id="ARBA00023239"/>
    </source>
</evidence>
<keyword evidence="8 9" id="KW-0456">Lyase</keyword>
<dbReference type="PANTHER" id="PTHR35524:SF1">
    <property type="entry name" value="ALPHA-ACETOLACTATE DECARBOXYLASE"/>
    <property type="match status" value="1"/>
</dbReference>
<organism evidence="10 11">
    <name type="scientific">Kaistia hirudinis</name>
    <dbReference type="NCBI Taxonomy" id="1293440"/>
    <lineage>
        <taxon>Bacteria</taxon>
        <taxon>Pseudomonadati</taxon>
        <taxon>Pseudomonadota</taxon>
        <taxon>Alphaproteobacteria</taxon>
        <taxon>Hyphomicrobiales</taxon>
        <taxon>Kaistiaceae</taxon>
        <taxon>Kaistia</taxon>
    </lineage>
</organism>
<evidence type="ECO:0000256" key="2">
    <source>
        <dbReference type="ARBA" id="ARBA00005170"/>
    </source>
</evidence>
<keyword evidence="11" id="KW-1185">Reference proteome</keyword>
<dbReference type="GO" id="GO:0006355">
    <property type="term" value="P:regulation of DNA-templated transcription"/>
    <property type="evidence" value="ECO:0007669"/>
    <property type="project" value="InterPro"/>
</dbReference>
<dbReference type="CDD" id="cd17299">
    <property type="entry name" value="acetolactate_decarboxylase"/>
    <property type="match status" value="1"/>
</dbReference>
<protein>
    <recommendedName>
        <fullName evidence="5 9">Alpha-acetolactate decarboxylase</fullName>
        <ecNumber evidence="4 9">4.1.1.5</ecNumber>
    </recommendedName>
</protein>
<reference evidence="10 11" key="1">
    <citation type="submission" date="2020-08" db="EMBL/GenBank/DDBJ databases">
        <title>Genomic Encyclopedia of Type Strains, Phase IV (KMG-IV): sequencing the most valuable type-strain genomes for metagenomic binning, comparative biology and taxonomic classification.</title>
        <authorList>
            <person name="Goeker M."/>
        </authorList>
    </citation>
    <scope>NUCLEOTIDE SEQUENCE [LARGE SCALE GENOMIC DNA]</scope>
    <source>
        <strain evidence="10 11">DSM 25966</strain>
    </source>
</reference>
<dbReference type="EC" id="4.1.1.5" evidence="4 9"/>
<dbReference type="NCBIfam" id="TIGR01252">
    <property type="entry name" value="acetolac_decarb"/>
    <property type="match status" value="1"/>
</dbReference>
<comment type="caution">
    <text evidence="10">The sequence shown here is derived from an EMBL/GenBank/DDBJ whole genome shotgun (WGS) entry which is preliminary data.</text>
</comment>
<evidence type="ECO:0000256" key="6">
    <source>
        <dbReference type="ARBA" id="ARBA00022793"/>
    </source>
</evidence>
<evidence type="ECO:0000256" key="1">
    <source>
        <dbReference type="ARBA" id="ARBA00001784"/>
    </source>
</evidence>
<comment type="similarity">
    <text evidence="3 9">Belongs to the alpha-acetolactate decarboxylase family.</text>
</comment>
<dbReference type="PIRSF" id="PIRSF001332">
    <property type="entry name" value="Acetolac_decarb"/>
    <property type="match status" value="1"/>
</dbReference>
<proteinExistence type="inferred from homology"/>
<evidence type="ECO:0000313" key="10">
    <source>
        <dbReference type="EMBL" id="MBB3930445.1"/>
    </source>
</evidence>
<dbReference type="GO" id="GO:0045151">
    <property type="term" value="P:acetoin biosynthetic process"/>
    <property type="evidence" value="ECO:0007669"/>
    <property type="project" value="UniProtKB-UniRule"/>
</dbReference>
<dbReference type="EMBL" id="JACIDS010000002">
    <property type="protein sequence ID" value="MBB3930445.1"/>
    <property type="molecule type" value="Genomic_DNA"/>
</dbReference>
<evidence type="ECO:0000256" key="4">
    <source>
        <dbReference type="ARBA" id="ARBA00013204"/>
    </source>
</evidence>
<evidence type="ECO:0000313" key="11">
    <source>
        <dbReference type="Proteomes" id="UP000553963"/>
    </source>
</evidence>
<dbReference type="Pfam" id="PF03306">
    <property type="entry name" value="AAL_decarboxy"/>
    <property type="match status" value="1"/>
</dbReference>
<dbReference type="UniPathway" id="UPA00626">
    <property type="reaction ID" value="UER00678"/>
</dbReference>
<dbReference type="SUPFAM" id="SSF117856">
    <property type="entry name" value="AF0104/ALDC/Ptd012-like"/>
    <property type="match status" value="1"/>
</dbReference>
<name>A0A840APL5_9HYPH</name>